<reference evidence="1 2" key="1">
    <citation type="journal article" date="2020" name="Phytopathology">
        <title>Genome Sequence Resources of Colletotrichum truncatum, C. plurivorum, C. musicola, and C. sojae: Four Species Pathogenic to Soybean (Glycine max).</title>
        <authorList>
            <person name="Rogerio F."/>
            <person name="Boufleur T.R."/>
            <person name="Ciampi-Guillardi M."/>
            <person name="Sukno S.A."/>
            <person name="Thon M.R."/>
            <person name="Massola Junior N.S."/>
            <person name="Baroncelli R."/>
        </authorList>
    </citation>
    <scope>NUCLEOTIDE SEQUENCE [LARGE SCALE GENOMIC DNA]</scope>
    <source>
        <strain evidence="1 2">LFN0009</strain>
    </source>
</reference>
<evidence type="ECO:0000313" key="2">
    <source>
        <dbReference type="Proteomes" id="UP000652219"/>
    </source>
</evidence>
<dbReference type="EMBL" id="WIGN01000441">
    <property type="protein sequence ID" value="KAF6793051.1"/>
    <property type="molecule type" value="Genomic_DNA"/>
</dbReference>
<dbReference type="AlphaFoldDB" id="A0A8H6IQW3"/>
<accession>A0A8H6IQW3</accession>
<protein>
    <submittedName>
        <fullName evidence="1">Uncharacterized protein</fullName>
    </submittedName>
</protein>
<evidence type="ECO:0000313" key="1">
    <source>
        <dbReference type="EMBL" id="KAF6793051.1"/>
    </source>
</evidence>
<comment type="caution">
    <text evidence="1">The sequence shown here is derived from an EMBL/GenBank/DDBJ whole genome shotgun (WGS) entry which is preliminary data.</text>
</comment>
<keyword evidence="2" id="KW-1185">Reference proteome</keyword>
<name>A0A8H6IQW3_9PEZI</name>
<proteinExistence type="predicted"/>
<organism evidence="1 2">
    <name type="scientific">Colletotrichum sojae</name>
    <dbReference type="NCBI Taxonomy" id="2175907"/>
    <lineage>
        <taxon>Eukaryota</taxon>
        <taxon>Fungi</taxon>
        <taxon>Dikarya</taxon>
        <taxon>Ascomycota</taxon>
        <taxon>Pezizomycotina</taxon>
        <taxon>Sordariomycetes</taxon>
        <taxon>Hypocreomycetidae</taxon>
        <taxon>Glomerellales</taxon>
        <taxon>Glomerellaceae</taxon>
        <taxon>Colletotrichum</taxon>
        <taxon>Colletotrichum orchidearum species complex</taxon>
    </lineage>
</organism>
<dbReference type="Proteomes" id="UP000652219">
    <property type="component" value="Unassembled WGS sequence"/>
</dbReference>
<gene>
    <name evidence="1" type="ORF">CSOJ01_14020</name>
</gene>
<sequence length="200" mass="21734">MAVSLTAAANATATATSLLSITAPWVQPSDCETQWLTTTTSWTMYGPSVEAQAIILSAPAASCNPPGWDRFGPESRLRFSPGVCPKGWIYHDMAEDGSTGASTAFCCQSGFSNDKAMYYTFYGSRDCVQNAWMTAFDSAASTTTSKYTVMMHEAWAVTWDATDTSTLTPKLPTLTSSMRVPKWTPKRSARANTTRTTVMR</sequence>